<keyword evidence="2" id="KW-1185">Reference proteome</keyword>
<reference evidence="1" key="1">
    <citation type="submission" date="2022-01" db="EMBL/GenBank/DDBJ databases">
        <authorList>
            <person name="Jo J.-H."/>
            <person name="Im W.-T."/>
        </authorList>
    </citation>
    <scope>NUCLEOTIDE SEQUENCE</scope>
    <source>
        <strain evidence="1">NA20</strain>
    </source>
</reference>
<protein>
    <submittedName>
        <fullName evidence="1">Uncharacterized protein</fullName>
    </submittedName>
</protein>
<gene>
    <name evidence="1" type="ORF">LZZ85_03240</name>
</gene>
<evidence type="ECO:0000313" key="2">
    <source>
        <dbReference type="Proteomes" id="UP001165367"/>
    </source>
</evidence>
<dbReference type="Proteomes" id="UP001165367">
    <property type="component" value="Unassembled WGS sequence"/>
</dbReference>
<organism evidence="1 2">
    <name type="scientific">Terrimonas ginsenosidimutans</name>
    <dbReference type="NCBI Taxonomy" id="2908004"/>
    <lineage>
        <taxon>Bacteria</taxon>
        <taxon>Pseudomonadati</taxon>
        <taxon>Bacteroidota</taxon>
        <taxon>Chitinophagia</taxon>
        <taxon>Chitinophagales</taxon>
        <taxon>Chitinophagaceae</taxon>
        <taxon>Terrimonas</taxon>
    </lineage>
</organism>
<accession>A0ABS9KLR8</accession>
<dbReference type="EMBL" id="JAKLTR010000002">
    <property type="protein sequence ID" value="MCG2613273.1"/>
    <property type="molecule type" value="Genomic_DNA"/>
</dbReference>
<name>A0ABS9KLR8_9BACT</name>
<dbReference type="RefSeq" id="WP_237868502.1">
    <property type="nucleotide sequence ID" value="NZ_JAKLTR010000002.1"/>
</dbReference>
<proteinExistence type="predicted"/>
<sequence length="144" mass="15895">MTTQLLITEPPQFLFIETAEEIGTIPSASVISDDPLDIEYLHDQISNYFPSTSFTTEHYADFSTMMSSPLAAEHRVVVARIVKDGFFDFLKHADPGSVTVIALVDGTQEEIQAARFIGVKYVSKAELAVSSAIHHLFCNPKAFV</sequence>
<comment type="caution">
    <text evidence="1">The sequence shown here is derived from an EMBL/GenBank/DDBJ whole genome shotgun (WGS) entry which is preliminary data.</text>
</comment>
<evidence type="ECO:0000313" key="1">
    <source>
        <dbReference type="EMBL" id="MCG2613273.1"/>
    </source>
</evidence>